<evidence type="ECO:0000259" key="8">
    <source>
        <dbReference type="PROSITE" id="PS50885"/>
    </source>
</evidence>
<dbReference type="Gene3D" id="1.10.287.950">
    <property type="entry name" value="Methyl-accepting chemotaxis protein"/>
    <property type="match status" value="1"/>
</dbReference>
<evidence type="ECO:0000256" key="1">
    <source>
        <dbReference type="ARBA" id="ARBA00022692"/>
    </source>
</evidence>
<dbReference type="InterPro" id="IPR004090">
    <property type="entry name" value="Chemotax_Me-accpt_rcpt"/>
</dbReference>
<evidence type="ECO:0000256" key="6">
    <source>
        <dbReference type="SAM" id="Phobius"/>
    </source>
</evidence>
<dbReference type="Proteomes" id="UP000612282">
    <property type="component" value="Unassembled WGS sequence"/>
</dbReference>
<evidence type="ECO:0000256" key="4">
    <source>
        <dbReference type="ARBA" id="ARBA00029447"/>
    </source>
</evidence>
<evidence type="ECO:0000259" key="7">
    <source>
        <dbReference type="PROSITE" id="PS50111"/>
    </source>
</evidence>
<dbReference type="Pfam" id="PF17201">
    <property type="entry name" value="Cache_3-Cache_2"/>
    <property type="match status" value="1"/>
</dbReference>
<gene>
    <name evidence="9" type="ORF">Aco03nite_015010</name>
</gene>
<evidence type="ECO:0000313" key="9">
    <source>
        <dbReference type="EMBL" id="GID53097.1"/>
    </source>
</evidence>
<dbReference type="Pfam" id="PF00015">
    <property type="entry name" value="MCPsignal"/>
    <property type="match status" value="1"/>
</dbReference>
<comment type="caution">
    <text evidence="9">The sequence shown here is derived from an EMBL/GenBank/DDBJ whole genome shotgun (WGS) entry which is preliminary data.</text>
</comment>
<evidence type="ECO:0000313" key="10">
    <source>
        <dbReference type="Proteomes" id="UP000612282"/>
    </source>
</evidence>
<sequence>MGFRISHKLLLLGLGSVLITAVLLVAVGAWQSSRFADNTEREVLRQNQAALRQSAADVSSLVRTVGDEVQEGVDKSMNSASSFLSQNGGMRTTSRKVTWTATNQVTQEATSVTVPRVEIGGTWLGQNTDLKKTTTFVDDAKELSGADVTVFQRMNAAGDLLRVGTTVKSAKGTRAIGTYIPATADGKPNAVAAAILAGKTYRGVAAVVGTPYITVYEPIKNSAGDVTGALFVGVPQADALATLTEAIAETKIQTNGWVAVFSTAAADKGRIVASNLADAVGKVALDGTDAAGVRYVEEIVTKAPELTDGGTWQSTYQLAGAAGAPAGDTTTSVAFYAPYQWAVTVGGYDADAATAVTVVRDGRGTMLTWFVVVGVLLALAGAALAYLQASRISRRMARLTGGLQRLADHDLTVRIDDKGSDEIGEAATALNTAAVELRAVMREVTTASDEVTGTARRVSSTGGEMSAAADTAADRAGSVGSSAETVSLVVQTVAAGAEEMGASISEISHNAQEAAQAGRDGVGLTAAASEVIAELRASTAKITDVVQLIATIAEQTNLLALNATIEAARAGETGKGFAVVAGEVKELAQETARATEDVTARVAAINADTARAVQAIDAISERIAQVNDYQTAIAAAVEEQAATTAEMARNIAEAAGGSRDIADGINTVSGAMQSTRQSVVSSHRAADELAATAQRLTGLVGRFTV</sequence>
<feature type="domain" description="HAMP" evidence="8">
    <location>
        <begin position="390"/>
        <end position="442"/>
    </location>
</feature>
<dbReference type="EMBL" id="BOMG01000026">
    <property type="protein sequence ID" value="GID53097.1"/>
    <property type="molecule type" value="Genomic_DNA"/>
</dbReference>
<keyword evidence="2 6" id="KW-1133">Transmembrane helix</keyword>
<keyword evidence="6" id="KW-0472">Membrane</keyword>
<dbReference type="PROSITE" id="PS50111">
    <property type="entry name" value="CHEMOTAXIS_TRANSDUC_2"/>
    <property type="match status" value="1"/>
</dbReference>
<proteinExistence type="inferred from homology"/>
<organism evidence="9 10">
    <name type="scientific">Actinoplanes couchii</name>
    <dbReference type="NCBI Taxonomy" id="403638"/>
    <lineage>
        <taxon>Bacteria</taxon>
        <taxon>Bacillati</taxon>
        <taxon>Actinomycetota</taxon>
        <taxon>Actinomycetes</taxon>
        <taxon>Micromonosporales</taxon>
        <taxon>Micromonosporaceae</taxon>
        <taxon>Actinoplanes</taxon>
    </lineage>
</organism>
<evidence type="ECO:0000256" key="2">
    <source>
        <dbReference type="ARBA" id="ARBA00022989"/>
    </source>
</evidence>
<comment type="similarity">
    <text evidence="4">Belongs to the methyl-accepting chemotaxis (MCP) protein family.</text>
</comment>
<evidence type="ECO:0000256" key="3">
    <source>
        <dbReference type="ARBA" id="ARBA00023224"/>
    </source>
</evidence>
<keyword evidence="10" id="KW-1185">Reference proteome</keyword>
<dbReference type="InterPro" id="IPR029151">
    <property type="entry name" value="Sensor-like_sf"/>
</dbReference>
<dbReference type="SMART" id="SM00283">
    <property type="entry name" value="MA"/>
    <property type="match status" value="1"/>
</dbReference>
<dbReference type="PANTHER" id="PTHR32089:SF112">
    <property type="entry name" value="LYSOZYME-LIKE PROTEIN-RELATED"/>
    <property type="match status" value="1"/>
</dbReference>
<dbReference type="SMART" id="SM00304">
    <property type="entry name" value="HAMP"/>
    <property type="match status" value="1"/>
</dbReference>
<evidence type="ECO:0000256" key="5">
    <source>
        <dbReference type="PROSITE-ProRule" id="PRU00284"/>
    </source>
</evidence>
<keyword evidence="1 6" id="KW-0812">Transmembrane</keyword>
<dbReference type="InterPro" id="IPR003660">
    <property type="entry name" value="HAMP_dom"/>
</dbReference>
<dbReference type="InterPro" id="IPR033462">
    <property type="entry name" value="Cache_3-Cache_2"/>
</dbReference>
<dbReference type="PANTHER" id="PTHR32089">
    <property type="entry name" value="METHYL-ACCEPTING CHEMOTAXIS PROTEIN MCPB"/>
    <property type="match status" value="1"/>
</dbReference>
<dbReference type="SUPFAM" id="SSF103190">
    <property type="entry name" value="Sensory domain-like"/>
    <property type="match status" value="1"/>
</dbReference>
<reference evidence="9 10" key="1">
    <citation type="submission" date="2021-01" db="EMBL/GenBank/DDBJ databases">
        <title>Whole genome shotgun sequence of Actinoplanes couchii NBRC 106145.</title>
        <authorList>
            <person name="Komaki H."/>
            <person name="Tamura T."/>
        </authorList>
    </citation>
    <scope>NUCLEOTIDE SEQUENCE [LARGE SCALE GENOMIC DNA]</scope>
    <source>
        <strain evidence="9 10">NBRC 106145</strain>
    </source>
</reference>
<protein>
    <recommendedName>
        <fullName evidence="11">Methyl-accepting chemotaxis sensory transducer</fullName>
    </recommendedName>
</protein>
<evidence type="ECO:0008006" key="11">
    <source>
        <dbReference type="Google" id="ProtNLM"/>
    </source>
</evidence>
<dbReference type="PRINTS" id="PR00260">
    <property type="entry name" value="CHEMTRNSDUCR"/>
</dbReference>
<keyword evidence="3 5" id="KW-0807">Transducer</keyword>
<feature type="transmembrane region" description="Helical" evidence="6">
    <location>
        <begin position="366"/>
        <end position="387"/>
    </location>
</feature>
<dbReference type="SUPFAM" id="SSF58104">
    <property type="entry name" value="Methyl-accepting chemotaxis protein (MCP) signaling domain"/>
    <property type="match status" value="1"/>
</dbReference>
<feature type="domain" description="Methyl-accepting transducer" evidence="7">
    <location>
        <begin position="454"/>
        <end position="676"/>
    </location>
</feature>
<name>A0ABQ3X3M4_9ACTN</name>
<dbReference type="Pfam" id="PF00672">
    <property type="entry name" value="HAMP"/>
    <property type="match status" value="1"/>
</dbReference>
<dbReference type="RefSeq" id="WP_203794016.1">
    <property type="nucleotide sequence ID" value="NZ_BAAAQE010000076.1"/>
</dbReference>
<dbReference type="PROSITE" id="PS50885">
    <property type="entry name" value="HAMP"/>
    <property type="match status" value="1"/>
</dbReference>
<accession>A0ABQ3X3M4</accession>
<dbReference type="Gene3D" id="3.30.450.20">
    <property type="entry name" value="PAS domain"/>
    <property type="match status" value="1"/>
</dbReference>
<dbReference type="CDD" id="cd06225">
    <property type="entry name" value="HAMP"/>
    <property type="match status" value="1"/>
</dbReference>
<dbReference type="InterPro" id="IPR004089">
    <property type="entry name" value="MCPsignal_dom"/>
</dbReference>